<accession>A0A8U0HSY3</accession>
<keyword evidence="2" id="KW-0812">Transmembrane</keyword>
<evidence type="ECO:0000256" key="2">
    <source>
        <dbReference type="SAM" id="Phobius"/>
    </source>
</evidence>
<feature type="region of interest" description="Disordered" evidence="1">
    <location>
        <begin position="55"/>
        <end position="108"/>
    </location>
</feature>
<dbReference type="KEGG" id="halx:M0R89_15745"/>
<keyword evidence="4" id="KW-1185">Reference proteome</keyword>
<dbReference type="AlphaFoldDB" id="A0A8U0HSY3"/>
<reference evidence="3 4" key="1">
    <citation type="submission" date="2022-04" db="EMBL/GenBank/DDBJ databases">
        <title>Diverse halophilic archaea isolated from saline environments.</title>
        <authorList>
            <person name="Cui H.-L."/>
        </authorList>
    </citation>
    <scope>NUCLEOTIDE SEQUENCE [LARGE SCALE GENOMIC DNA]</scope>
    <source>
        <strain evidence="3 4">XZYJT49</strain>
    </source>
</reference>
<name>A0A8U0HSY3_9EURY</name>
<dbReference type="RefSeq" id="WP_248650029.1">
    <property type="nucleotide sequence ID" value="NZ_CP096659.1"/>
</dbReference>
<evidence type="ECO:0000313" key="3">
    <source>
        <dbReference type="EMBL" id="UPV73979.1"/>
    </source>
</evidence>
<organism evidence="3 4">
    <name type="scientific">Halorussus limi</name>
    <dbReference type="NCBI Taxonomy" id="2938695"/>
    <lineage>
        <taxon>Archaea</taxon>
        <taxon>Methanobacteriati</taxon>
        <taxon>Methanobacteriota</taxon>
        <taxon>Stenosarchaea group</taxon>
        <taxon>Halobacteria</taxon>
        <taxon>Halobacteriales</taxon>
        <taxon>Haladaptataceae</taxon>
        <taxon>Halorussus</taxon>
    </lineage>
</organism>
<evidence type="ECO:0000313" key="4">
    <source>
        <dbReference type="Proteomes" id="UP000830729"/>
    </source>
</evidence>
<feature type="transmembrane region" description="Helical" evidence="2">
    <location>
        <begin position="7"/>
        <end position="27"/>
    </location>
</feature>
<dbReference type="GeneID" id="72186682"/>
<protein>
    <submittedName>
        <fullName evidence="3">Uncharacterized protein</fullName>
    </submittedName>
</protein>
<dbReference type="Proteomes" id="UP000830729">
    <property type="component" value="Chromosome"/>
</dbReference>
<feature type="compositionally biased region" description="Acidic residues" evidence="1">
    <location>
        <begin position="78"/>
        <end position="95"/>
    </location>
</feature>
<evidence type="ECO:0000256" key="1">
    <source>
        <dbReference type="SAM" id="MobiDB-lite"/>
    </source>
</evidence>
<sequence length="108" mass="11490">MRSIEVLLFGIAVVCASGFFLVGQALGVVSESIVTWGLVFGLLLCFLGLLVDDPNSHGNGRRVRNESDGASGRGPDDTPGDENDSGDDETDGDDPDTNRYSVNRFPPM</sequence>
<dbReference type="EMBL" id="CP096659">
    <property type="protein sequence ID" value="UPV73979.1"/>
    <property type="molecule type" value="Genomic_DNA"/>
</dbReference>
<feature type="transmembrane region" description="Helical" evidence="2">
    <location>
        <begin position="33"/>
        <end position="51"/>
    </location>
</feature>
<keyword evidence="2" id="KW-0472">Membrane</keyword>
<proteinExistence type="predicted"/>
<keyword evidence="2" id="KW-1133">Transmembrane helix</keyword>
<gene>
    <name evidence="3" type="ORF">M0R89_15745</name>
</gene>